<dbReference type="GO" id="GO:0004553">
    <property type="term" value="F:hydrolase activity, hydrolyzing O-glycosyl compounds"/>
    <property type="evidence" value="ECO:0007669"/>
    <property type="project" value="InterPro"/>
</dbReference>
<dbReference type="EnsemblPlants" id="Pp3c7_18450V3.1">
    <property type="protein sequence ID" value="Pp3c7_18450V3.1"/>
    <property type="gene ID" value="Pp3c7_18450"/>
</dbReference>
<evidence type="ECO:0000313" key="6">
    <source>
        <dbReference type="Proteomes" id="UP000006727"/>
    </source>
</evidence>
<dbReference type="OMA" id="QIDIWFD"/>
<gene>
    <name evidence="4" type="ORF">PHYPA_010542</name>
</gene>
<dbReference type="Proteomes" id="UP000006727">
    <property type="component" value="Chromosome 7"/>
</dbReference>
<dbReference type="PANTHER" id="PTHR31062">
    <property type="entry name" value="XYLOGLUCAN ENDOTRANSGLUCOSYLASE/HYDROLASE PROTEIN 8-RELATED"/>
    <property type="match status" value="1"/>
</dbReference>
<evidence type="ECO:0000313" key="4">
    <source>
        <dbReference type="EMBL" id="PNR51356.1"/>
    </source>
</evidence>
<feature type="domain" description="GH16" evidence="3">
    <location>
        <begin position="1"/>
        <end position="73"/>
    </location>
</feature>
<dbReference type="Pfam" id="PF00722">
    <property type="entry name" value="Glyco_hydro_16"/>
    <property type="match status" value="1"/>
</dbReference>
<name>A0A2K1KC45_PHYPA</name>
<reference evidence="5" key="3">
    <citation type="submission" date="2020-12" db="UniProtKB">
        <authorList>
            <consortium name="EnsemblPlants"/>
        </authorList>
    </citation>
    <scope>IDENTIFICATION</scope>
</reference>
<evidence type="ECO:0000313" key="5">
    <source>
        <dbReference type="EnsemblPlants" id="Pp3c7_18450V3.1"/>
    </source>
</evidence>
<accession>A0A2K1KC45</accession>
<organism evidence="4">
    <name type="scientific">Physcomitrium patens</name>
    <name type="common">Spreading-leaved earth moss</name>
    <name type="synonym">Physcomitrella patens</name>
    <dbReference type="NCBI Taxonomy" id="3218"/>
    <lineage>
        <taxon>Eukaryota</taxon>
        <taxon>Viridiplantae</taxon>
        <taxon>Streptophyta</taxon>
        <taxon>Embryophyta</taxon>
        <taxon>Bryophyta</taxon>
        <taxon>Bryophytina</taxon>
        <taxon>Bryopsida</taxon>
        <taxon>Funariidae</taxon>
        <taxon>Funariales</taxon>
        <taxon>Funariaceae</taxon>
        <taxon>Physcomitrium</taxon>
    </lineage>
</organism>
<dbReference type="InterPro" id="IPR044791">
    <property type="entry name" value="Beta-glucanase/XTH"/>
</dbReference>
<dbReference type="AlphaFoldDB" id="A0A2K1KC45"/>
<evidence type="ECO:0000256" key="1">
    <source>
        <dbReference type="ARBA" id="ARBA00022801"/>
    </source>
</evidence>
<protein>
    <recommendedName>
        <fullName evidence="3">GH16 domain-containing protein</fullName>
    </recommendedName>
</protein>
<dbReference type="PaxDb" id="3218-PP1S2_588V6.1"/>
<dbReference type="InParanoid" id="A0A2K1KC45"/>
<keyword evidence="1" id="KW-0378">Hydrolase</keyword>
<keyword evidence="2" id="KW-0326">Glycosidase</keyword>
<evidence type="ECO:0000256" key="2">
    <source>
        <dbReference type="ARBA" id="ARBA00023295"/>
    </source>
</evidence>
<proteinExistence type="predicted"/>
<dbReference type="Gramene" id="Pp3c7_18450V3.1">
    <property type="protein sequence ID" value="Pp3c7_18450V3.1"/>
    <property type="gene ID" value="Pp3c7_18450"/>
</dbReference>
<evidence type="ECO:0000259" key="3">
    <source>
        <dbReference type="Pfam" id="PF00722"/>
    </source>
</evidence>
<keyword evidence="6" id="KW-1185">Reference proteome</keyword>
<reference evidence="4 6" key="1">
    <citation type="journal article" date="2008" name="Science">
        <title>The Physcomitrella genome reveals evolutionary insights into the conquest of land by plants.</title>
        <authorList>
            <person name="Rensing S."/>
            <person name="Lang D."/>
            <person name="Zimmer A."/>
            <person name="Terry A."/>
            <person name="Salamov A."/>
            <person name="Shapiro H."/>
            <person name="Nishiyama T."/>
            <person name="Perroud P.-F."/>
            <person name="Lindquist E."/>
            <person name="Kamisugi Y."/>
            <person name="Tanahashi T."/>
            <person name="Sakakibara K."/>
            <person name="Fujita T."/>
            <person name="Oishi K."/>
            <person name="Shin-I T."/>
            <person name="Kuroki Y."/>
            <person name="Toyoda A."/>
            <person name="Suzuki Y."/>
            <person name="Hashimoto A."/>
            <person name="Yamaguchi K."/>
            <person name="Sugano A."/>
            <person name="Kohara Y."/>
            <person name="Fujiyama A."/>
            <person name="Anterola A."/>
            <person name="Aoki S."/>
            <person name="Ashton N."/>
            <person name="Barbazuk W.B."/>
            <person name="Barker E."/>
            <person name="Bennetzen J."/>
            <person name="Bezanilla M."/>
            <person name="Blankenship R."/>
            <person name="Cho S.H."/>
            <person name="Dutcher S."/>
            <person name="Estelle M."/>
            <person name="Fawcett J.A."/>
            <person name="Gundlach H."/>
            <person name="Hanada K."/>
            <person name="Heyl A."/>
            <person name="Hicks K.A."/>
            <person name="Hugh J."/>
            <person name="Lohr M."/>
            <person name="Mayer K."/>
            <person name="Melkozernov A."/>
            <person name="Murata T."/>
            <person name="Nelson D."/>
            <person name="Pils B."/>
            <person name="Prigge M."/>
            <person name="Reiss B."/>
            <person name="Renner T."/>
            <person name="Rombauts S."/>
            <person name="Rushton P."/>
            <person name="Sanderfoot A."/>
            <person name="Schween G."/>
            <person name="Shiu S.-H."/>
            <person name="Stueber K."/>
            <person name="Theodoulou F.L."/>
            <person name="Tu H."/>
            <person name="Van de Peer Y."/>
            <person name="Verrier P.J."/>
            <person name="Waters E."/>
            <person name="Wood A."/>
            <person name="Yang L."/>
            <person name="Cove D."/>
            <person name="Cuming A."/>
            <person name="Hasebe M."/>
            <person name="Lucas S."/>
            <person name="Mishler D.B."/>
            <person name="Reski R."/>
            <person name="Grigoriev I."/>
            <person name="Quatrano R.S."/>
            <person name="Boore J.L."/>
        </authorList>
    </citation>
    <scope>NUCLEOTIDE SEQUENCE [LARGE SCALE GENOMIC DNA]</scope>
    <source>
        <strain evidence="5 6">cv. Gransden 2004</strain>
    </source>
</reference>
<dbReference type="InterPro" id="IPR000757">
    <property type="entry name" value="Beta-glucanase-like"/>
</dbReference>
<dbReference type="GO" id="GO:0005975">
    <property type="term" value="P:carbohydrate metabolic process"/>
    <property type="evidence" value="ECO:0007669"/>
    <property type="project" value="InterPro"/>
</dbReference>
<dbReference type="Gene3D" id="2.60.120.200">
    <property type="match status" value="1"/>
</dbReference>
<dbReference type="EMBL" id="ABEU02000007">
    <property type="protein sequence ID" value="PNR51356.1"/>
    <property type="molecule type" value="Genomic_DNA"/>
</dbReference>
<dbReference type="SUPFAM" id="SSF49899">
    <property type="entry name" value="Concanavalin A-like lectins/glucanases"/>
    <property type="match status" value="1"/>
</dbReference>
<sequence>MKIKLVLGDLAGTVTELLSAQPAHDELDFAVLGNISGNQYILQTNVVANGFSGREQQIDIWFDPTMKYRTYGIL</sequence>
<dbReference type="InterPro" id="IPR013320">
    <property type="entry name" value="ConA-like_dom_sf"/>
</dbReference>
<reference evidence="4 6" key="2">
    <citation type="journal article" date="2018" name="Plant J.">
        <title>The Physcomitrella patens chromosome-scale assembly reveals moss genome structure and evolution.</title>
        <authorList>
            <person name="Lang D."/>
            <person name="Ullrich K.K."/>
            <person name="Murat F."/>
            <person name="Fuchs J."/>
            <person name="Jenkins J."/>
            <person name="Haas F.B."/>
            <person name="Piednoel M."/>
            <person name="Gundlach H."/>
            <person name="Van Bel M."/>
            <person name="Meyberg R."/>
            <person name="Vives C."/>
            <person name="Morata J."/>
            <person name="Symeonidi A."/>
            <person name="Hiss M."/>
            <person name="Muchero W."/>
            <person name="Kamisugi Y."/>
            <person name="Saleh O."/>
            <person name="Blanc G."/>
            <person name="Decker E.L."/>
            <person name="van Gessel N."/>
            <person name="Grimwood J."/>
            <person name="Hayes R.D."/>
            <person name="Graham S.W."/>
            <person name="Gunter L.E."/>
            <person name="McDaniel S.F."/>
            <person name="Hoernstein S.N.W."/>
            <person name="Larsson A."/>
            <person name="Li F.W."/>
            <person name="Perroud P.F."/>
            <person name="Phillips J."/>
            <person name="Ranjan P."/>
            <person name="Rokshar D.S."/>
            <person name="Rothfels C.J."/>
            <person name="Schneider L."/>
            <person name="Shu S."/>
            <person name="Stevenson D.W."/>
            <person name="Thummler F."/>
            <person name="Tillich M."/>
            <person name="Villarreal Aguilar J.C."/>
            <person name="Widiez T."/>
            <person name="Wong G.K."/>
            <person name="Wymore A."/>
            <person name="Zhang Y."/>
            <person name="Zimmer A.D."/>
            <person name="Quatrano R.S."/>
            <person name="Mayer K.F.X."/>
            <person name="Goodstein D."/>
            <person name="Casacuberta J.M."/>
            <person name="Vandepoele K."/>
            <person name="Reski R."/>
            <person name="Cuming A.C."/>
            <person name="Tuskan G.A."/>
            <person name="Maumus F."/>
            <person name="Salse J."/>
            <person name="Schmutz J."/>
            <person name="Rensing S.A."/>
        </authorList>
    </citation>
    <scope>NUCLEOTIDE SEQUENCE [LARGE SCALE GENOMIC DNA]</scope>
    <source>
        <strain evidence="5 6">cv. Gransden 2004</strain>
    </source>
</reference>